<evidence type="ECO:0008006" key="3">
    <source>
        <dbReference type="Google" id="ProtNLM"/>
    </source>
</evidence>
<sequence length="357" mass="40386">MYLYAPDGVGDLLLQSDAGTEHLYQDGKGSTRLVVNNNGTKTKFDYDAFGNPLASNANPESHIKHRYVGEVLDEETGFYYFRARHYDPKIGRFISRDSFEGMKTTPISLNPYLYAHADPVNMSDPTGHFGLMDINISQGIQSTLNYMARDYLHDYIFGKIFEGTMDQPGLSDIFTMMLLKVLVNNDYDDKGTVPMDDTLYPALLLSASGFNDHHTIPKYMCGPDDYTYTARIDIASHSTLHTQMYLFDTAVKVGRKGLDVALHKKKRGATSSPLIELAVKPYGRLAITSALHYYYYKNDYLMKPVLGANRTGTNLTPAVFYSYFVKETERYVLPNAVKNLSKNQNCINEADRVRRKK</sequence>
<comment type="caution">
    <text evidence="1">The sequence shown here is derived from an EMBL/GenBank/DDBJ whole genome shotgun (WGS) entry which is preliminary data.</text>
</comment>
<dbReference type="NCBIfam" id="TIGR03696">
    <property type="entry name" value="Rhs_assc_core"/>
    <property type="match status" value="1"/>
</dbReference>
<dbReference type="InterPro" id="IPR022385">
    <property type="entry name" value="Rhs_assc_core"/>
</dbReference>
<dbReference type="Gene3D" id="2.180.10.10">
    <property type="entry name" value="RHS repeat-associated core"/>
    <property type="match status" value="1"/>
</dbReference>
<gene>
    <name evidence="1" type="ORF">GCM10023338_08280</name>
</gene>
<dbReference type="InterPro" id="IPR050708">
    <property type="entry name" value="T6SS_VgrG/RHS"/>
</dbReference>
<organism evidence="1 2">
    <name type="scientific">Wohlfahrtiimonas larvae</name>
    <dbReference type="NCBI Taxonomy" id="1157986"/>
    <lineage>
        <taxon>Bacteria</taxon>
        <taxon>Pseudomonadati</taxon>
        <taxon>Pseudomonadota</taxon>
        <taxon>Gammaproteobacteria</taxon>
        <taxon>Cardiobacteriales</taxon>
        <taxon>Ignatzschineriaceae</taxon>
        <taxon>Wohlfahrtiimonas</taxon>
    </lineage>
</organism>
<dbReference type="RefSeq" id="WP_077924931.1">
    <property type="nucleotide sequence ID" value="NZ_BAABKE010000002.1"/>
</dbReference>
<accession>A0ABP9MIW9</accession>
<protein>
    <recommendedName>
        <fullName evidence="3">RHS repeat-associated core domain-containing protein</fullName>
    </recommendedName>
</protein>
<dbReference type="EMBL" id="BAABKE010000002">
    <property type="protein sequence ID" value="GAA5097132.1"/>
    <property type="molecule type" value="Genomic_DNA"/>
</dbReference>
<name>A0ABP9MIW9_9GAMM</name>
<reference evidence="2" key="1">
    <citation type="journal article" date="2019" name="Int. J. Syst. Evol. Microbiol.">
        <title>The Global Catalogue of Microorganisms (GCM) 10K type strain sequencing project: providing services to taxonomists for standard genome sequencing and annotation.</title>
        <authorList>
            <consortium name="The Broad Institute Genomics Platform"/>
            <consortium name="The Broad Institute Genome Sequencing Center for Infectious Disease"/>
            <person name="Wu L."/>
            <person name="Ma J."/>
        </authorList>
    </citation>
    <scope>NUCLEOTIDE SEQUENCE [LARGE SCALE GENOMIC DNA]</scope>
    <source>
        <strain evidence="2">JCM 18424</strain>
    </source>
</reference>
<keyword evidence="2" id="KW-1185">Reference proteome</keyword>
<evidence type="ECO:0000313" key="2">
    <source>
        <dbReference type="Proteomes" id="UP001500631"/>
    </source>
</evidence>
<dbReference type="PANTHER" id="PTHR32305:SF15">
    <property type="entry name" value="PROTEIN RHSA-RELATED"/>
    <property type="match status" value="1"/>
</dbReference>
<evidence type="ECO:0000313" key="1">
    <source>
        <dbReference type="EMBL" id="GAA5097132.1"/>
    </source>
</evidence>
<dbReference type="PANTHER" id="PTHR32305">
    <property type="match status" value="1"/>
</dbReference>
<dbReference type="Proteomes" id="UP001500631">
    <property type="component" value="Unassembled WGS sequence"/>
</dbReference>
<proteinExistence type="predicted"/>